<organism evidence="10 11">
    <name type="scientific">Kangiella spongicola</name>
    <dbReference type="NCBI Taxonomy" id="796379"/>
    <lineage>
        <taxon>Bacteria</taxon>
        <taxon>Pseudomonadati</taxon>
        <taxon>Pseudomonadota</taxon>
        <taxon>Gammaproteobacteria</taxon>
        <taxon>Kangiellales</taxon>
        <taxon>Kangiellaceae</taxon>
        <taxon>Kangiella</taxon>
    </lineage>
</organism>
<dbReference type="PRINTS" id="PR00987">
    <property type="entry name" value="TRNASYNTHGLU"/>
</dbReference>
<evidence type="ECO:0000256" key="2">
    <source>
        <dbReference type="ARBA" id="ARBA00022723"/>
    </source>
</evidence>
<dbReference type="OrthoDB" id="9807503at2"/>
<evidence type="ECO:0000256" key="5">
    <source>
        <dbReference type="ARBA" id="ARBA00022840"/>
    </source>
</evidence>
<dbReference type="EC" id="6.1.1.-" evidence="7"/>
<dbReference type="EMBL" id="QICH01000001">
    <property type="protein sequence ID" value="PXF64577.1"/>
    <property type="molecule type" value="Genomic_DNA"/>
</dbReference>
<feature type="binding site" evidence="7">
    <location>
        <position position="143"/>
    </location>
    <ligand>
        <name>Zn(2+)</name>
        <dbReference type="ChEBI" id="CHEBI:29105"/>
    </ligand>
</feature>
<dbReference type="InterPro" id="IPR014729">
    <property type="entry name" value="Rossmann-like_a/b/a_fold"/>
</dbReference>
<gene>
    <name evidence="7" type="primary">gluQ</name>
    <name evidence="10" type="ORF">DL796_05425</name>
</gene>
<protein>
    <recommendedName>
        <fullName evidence="7">Glutamyl-Q tRNA(Asp) synthetase</fullName>
        <shortName evidence="7">Glu-Q-RSs</shortName>
        <ecNumber evidence="7">6.1.1.-</ecNumber>
    </recommendedName>
</protein>
<comment type="function">
    <text evidence="7">Catalyzes the tRNA-independent activation of glutamate in presence of ATP and the subsequent transfer of glutamate onto a tRNA(Asp). Glutamate is transferred on the 2-amino-5-(4,5-dihydroxy-2-cyclopenten-1-yl) moiety of the queuosine in the wobble position of the QUC anticodon.</text>
</comment>
<dbReference type="Proteomes" id="UP000247689">
    <property type="component" value="Unassembled WGS sequence"/>
</dbReference>
<dbReference type="PANTHER" id="PTHR43311">
    <property type="entry name" value="GLUTAMATE--TRNA LIGASE"/>
    <property type="match status" value="1"/>
</dbReference>
<dbReference type="GO" id="GO:0008270">
    <property type="term" value="F:zinc ion binding"/>
    <property type="evidence" value="ECO:0007669"/>
    <property type="project" value="UniProtKB-UniRule"/>
</dbReference>
<keyword evidence="8" id="KW-0648">Protein biosynthesis</keyword>
<feature type="binding site" evidence="7">
    <location>
        <position position="219"/>
    </location>
    <ligand>
        <name>L-glutamate</name>
        <dbReference type="ChEBI" id="CHEBI:29985"/>
    </ligand>
</feature>
<dbReference type="GO" id="GO:0005829">
    <property type="term" value="C:cytosol"/>
    <property type="evidence" value="ECO:0007669"/>
    <property type="project" value="TreeGrafter"/>
</dbReference>
<feature type="binding site" evidence="7">
    <location>
        <position position="260"/>
    </location>
    <ligand>
        <name>ATP</name>
        <dbReference type="ChEBI" id="CHEBI:30616"/>
    </ligand>
</feature>
<dbReference type="RefSeq" id="WP_110200625.1">
    <property type="nucleotide sequence ID" value="NZ_QICH01000001.1"/>
</dbReference>
<accession>A0A318DCA7</accession>
<evidence type="ECO:0000256" key="1">
    <source>
        <dbReference type="ARBA" id="ARBA00022598"/>
    </source>
</evidence>
<feature type="binding site" evidence="7">
    <location>
        <position position="129"/>
    </location>
    <ligand>
        <name>Zn(2+)</name>
        <dbReference type="ChEBI" id="CHEBI:29105"/>
    </ligand>
</feature>
<dbReference type="PANTHER" id="PTHR43311:SF1">
    <property type="entry name" value="GLUTAMYL-Q TRNA(ASP) SYNTHETASE"/>
    <property type="match status" value="1"/>
</dbReference>
<dbReference type="InterPro" id="IPR049940">
    <property type="entry name" value="GluQ/Sye"/>
</dbReference>
<dbReference type="AlphaFoldDB" id="A0A318DCA7"/>
<evidence type="ECO:0000256" key="8">
    <source>
        <dbReference type="RuleBase" id="RU363037"/>
    </source>
</evidence>
<keyword evidence="4 7" id="KW-0862">Zinc</keyword>
<feature type="binding site" evidence="7">
    <location>
        <position position="201"/>
    </location>
    <ligand>
        <name>L-glutamate</name>
        <dbReference type="ChEBI" id="CHEBI:29985"/>
    </ligand>
</feature>
<feature type="binding site" evidence="7">
    <location>
        <position position="71"/>
    </location>
    <ligand>
        <name>L-glutamate</name>
        <dbReference type="ChEBI" id="CHEBI:29985"/>
    </ligand>
</feature>
<dbReference type="GO" id="GO:0004818">
    <property type="term" value="F:glutamate-tRNA ligase activity"/>
    <property type="evidence" value="ECO:0007669"/>
    <property type="project" value="TreeGrafter"/>
</dbReference>
<evidence type="ECO:0000313" key="11">
    <source>
        <dbReference type="Proteomes" id="UP000247689"/>
    </source>
</evidence>
<evidence type="ECO:0000313" key="10">
    <source>
        <dbReference type="EMBL" id="PXF64577.1"/>
    </source>
</evidence>
<keyword evidence="11" id="KW-1185">Reference proteome</keyword>
<reference evidence="10 11" key="1">
    <citation type="submission" date="2018-05" db="EMBL/GenBank/DDBJ databases">
        <title>Kangiella spongicola genome sequence.</title>
        <authorList>
            <person name="Maclea K.S."/>
            <person name="Goen A.E."/>
            <person name="Kelley C."/>
            <person name="Underriner A."/>
            <person name="Silverwood T."/>
            <person name="Trachtenberg A.M."/>
        </authorList>
    </citation>
    <scope>NUCLEOTIDE SEQUENCE [LARGE SCALE GENOMIC DNA]</scope>
    <source>
        <strain evidence="10 11">ATCC BAA-2076</strain>
    </source>
</reference>
<feature type="domain" description="Glutamyl/glutaminyl-tRNA synthetase class Ib catalytic" evidence="9">
    <location>
        <begin position="32"/>
        <end position="266"/>
    </location>
</feature>
<feature type="binding site" evidence="7">
    <location>
        <position position="147"/>
    </location>
    <ligand>
        <name>Zn(2+)</name>
        <dbReference type="ChEBI" id="CHEBI:29105"/>
    </ligand>
</feature>
<evidence type="ECO:0000259" key="9">
    <source>
        <dbReference type="Pfam" id="PF00749"/>
    </source>
</evidence>
<dbReference type="InterPro" id="IPR022380">
    <property type="entry name" value="Glu-Q_tRNA(Asp)_Synthase"/>
</dbReference>
<evidence type="ECO:0000256" key="6">
    <source>
        <dbReference type="ARBA" id="ARBA00023146"/>
    </source>
</evidence>
<feature type="short sequence motif" description="'KMSKS' region" evidence="7">
    <location>
        <begin position="257"/>
        <end position="261"/>
    </location>
</feature>
<dbReference type="Pfam" id="PF00749">
    <property type="entry name" value="tRNA-synt_1c"/>
    <property type="match status" value="1"/>
</dbReference>
<dbReference type="GO" id="GO:0006424">
    <property type="term" value="P:glutamyl-tRNA aminoacylation"/>
    <property type="evidence" value="ECO:0007669"/>
    <property type="project" value="InterPro"/>
</dbReference>
<keyword evidence="3 7" id="KW-0547">Nucleotide-binding</keyword>
<dbReference type="GO" id="GO:0005524">
    <property type="term" value="F:ATP binding"/>
    <property type="evidence" value="ECO:0007669"/>
    <property type="project" value="UniProtKB-KW"/>
</dbReference>
<dbReference type="Gene3D" id="3.40.50.620">
    <property type="entry name" value="HUPs"/>
    <property type="match status" value="1"/>
</dbReference>
<keyword evidence="2 7" id="KW-0479">Metal-binding</keyword>
<dbReference type="FunFam" id="3.40.50.620:FF:000093">
    <property type="entry name" value="Glutamyl-Q tRNA(Asp) synthetase"/>
    <property type="match status" value="1"/>
</dbReference>
<dbReference type="SUPFAM" id="SSF52374">
    <property type="entry name" value="Nucleotidylyl transferase"/>
    <property type="match status" value="1"/>
</dbReference>
<name>A0A318DCA7_9GAMM</name>
<feature type="binding site" evidence="7">
    <location>
        <begin position="35"/>
        <end position="39"/>
    </location>
    <ligand>
        <name>L-glutamate</name>
        <dbReference type="ChEBI" id="CHEBI:29985"/>
    </ligand>
</feature>
<dbReference type="HAMAP" id="MF_01428">
    <property type="entry name" value="Glu_Q_tRNA_synth"/>
    <property type="match status" value="1"/>
</dbReference>
<keyword evidence="1 7" id="KW-0436">Ligase</keyword>
<keyword evidence="5 7" id="KW-0067">ATP-binding</keyword>
<evidence type="ECO:0000256" key="4">
    <source>
        <dbReference type="ARBA" id="ARBA00022833"/>
    </source>
</evidence>
<dbReference type="InterPro" id="IPR020058">
    <property type="entry name" value="Glu/Gln-tRNA-synth_Ib_cat-dom"/>
</dbReference>
<dbReference type="NCBIfam" id="TIGR03838">
    <property type="entry name" value="queuosine_YadB"/>
    <property type="match status" value="1"/>
</dbReference>
<comment type="caution">
    <text evidence="10">The sequence shown here is derived from an EMBL/GenBank/DDBJ whole genome shotgun (WGS) entry which is preliminary data.</text>
</comment>
<dbReference type="GO" id="GO:0006400">
    <property type="term" value="P:tRNA modification"/>
    <property type="evidence" value="ECO:0007669"/>
    <property type="project" value="InterPro"/>
</dbReference>
<comment type="similarity">
    <text evidence="7">Belongs to the class-I aminoacyl-tRNA synthetase family. GluQ subfamily.</text>
</comment>
<dbReference type="InterPro" id="IPR000924">
    <property type="entry name" value="Glu/Gln-tRNA-synth"/>
</dbReference>
<evidence type="ECO:0000256" key="7">
    <source>
        <dbReference type="HAMAP-Rule" id="MF_01428"/>
    </source>
</evidence>
<sequence>MPASPKESVKKTRVHDLRELGDSVSPIEKPSLRGRFAPSPSGPLHFGSLVAAVGSYLVARYYGAEWQVRIEDIDPPREVEGATDTILRQLEAFGLHWDGPIIYQSENIPRFKDILEWLKAEGLLYACDCTRKKVNKLSDDGRYPNICQHKKLSFEGEVAWKLRHGDGDYSFFDQIQGTCAFDESLYREDFTVKRKDGLMAYQLAVVVDDIHSGIDHVVRGIDLLDSTPRQLRLYEVLGKPAPLWFHLPLAINSDGNKLSKQNHAPSIEAKNASVLLHQAIAFLGQKPPVSLRDEPPEIIIDWAIEHFKLETIPQQQQILYPES</sequence>
<keyword evidence="6 7" id="KW-0030">Aminoacyl-tRNA synthetase</keyword>
<comment type="cofactor">
    <cofactor evidence="7">
        <name>Zn(2+)</name>
        <dbReference type="ChEBI" id="CHEBI:29105"/>
    </cofactor>
    <text evidence="7">Binds 1 zinc ion per subunit.</text>
</comment>
<proteinExistence type="inferred from homology"/>
<feature type="binding site" evidence="7">
    <location>
        <position position="127"/>
    </location>
    <ligand>
        <name>Zn(2+)</name>
        <dbReference type="ChEBI" id="CHEBI:29105"/>
    </ligand>
</feature>
<feature type="short sequence motif" description="'HIGH' region" evidence="7">
    <location>
        <begin position="38"/>
        <end position="48"/>
    </location>
</feature>
<evidence type="ECO:0000256" key="3">
    <source>
        <dbReference type="ARBA" id="ARBA00022741"/>
    </source>
</evidence>
<dbReference type="NCBIfam" id="NF004314">
    <property type="entry name" value="PRK05710.1-3"/>
    <property type="match status" value="1"/>
</dbReference>